<protein>
    <submittedName>
        <fullName evidence="1">Uncharacterized protein</fullName>
    </submittedName>
</protein>
<reference evidence="1" key="1">
    <citation type="journal article" date="2023" name="G3 (Bethesda)">
        <title>Whole genome assembly and annotation of the endangered Caribbean coral Acropora cervicornis.</title>
        <authorList>
            <person name="Selwyn J.D."/>
            <person name="Vollmer S.V."/>
        </authorList>
    </citation>
    <scope>NUCLEOTIDE SEQUENCE</scope>
    <source>
        <strain evidence="1">K2</strain>
    </source>
</reference>
<keyword evidence="2" id="KW-1185">Reference proteome</keyword>
<organism evidence="1 2">
    <name type="scientific">Acropora cervicornis</name>
    <name type="common">Staghorn coral</name>
    <dbReference type="NCBI Taxonomy" id="6130"/>
    <lineage>
        <taxon>Eukaryota</taxon>
        <taxon>Metazoa</taxon>
        <taxon>Cnidaria</taxon>
        <taxon>Anthozoa</taxon>
        <taxon>Hexacorallia</taxon>
        <taxon>Scleractinia</taxon>
        <taxon>Astrocoeniina</taxon>
        <taxon>Acroporidae</taxon>
        <taxon>Acropora</taxon>
    </lineage>
</organism>
<reference evidence="1" key="2">
    <citation type="journal article" date="2023" name="Science">
        <title>Genomic signatures of disease resistance in endangered staghorn corals.</title>
        <authorList>
            <person name="Vollmer S.V."/>
            <person name="Selwyn J.D."/>
            <person name="Despard B.A."/>
            <person name="Roesel C.L."/>
        </authorList>
    </citation>
    <scope>NUCLEOTIDE SEQUENCE</scope>
    <source>
        <strain evidence="1">K2</strain>
    </source>
</reference>
<sequence>MVKVRALLANADSKIGQFRRLEASFDHRERFKLFDYTTNDEDPLYLAFDKTRPAESCNEPIIQSSKRCPRHAPALQVLVVAMEFSCRR</sequence>
<dbReference type="EMBL" id="JARQWQ010000015">
    <property type="protein sequence ID" value="KAK2567227.1"/>
    <property type="molecule type" value="Genomic_DNA"/>
</dbReference>
<proteinExistence type="predicted"/>
<comment type="caution">
    <text evidence="1">The sequence shown here is derived from an EMBL/GenBank/DDBJ whole genome shotgun (WGS) entry which is preliminary data.</text>
</comment>
<dbReference type="AlphaFoldDB" id="A0AAD9VAS8"/>
<evidence type="ECO:0000313" key="1">
    <source>
        <dbReference type="EMBL" id="KAK2567227.1"/>
    </source>
</evidence>
<name>A0AAD9VAS8_ACRCE</name>
<evidence type="ECO:0000313" key="2">
    <source>
        <dbReference type="Proteomes" id="UP001249851"/>
    </source>
</evidence>
<accession>A0AAD9VAS8</accession>
<gene>
    <name evidence="1" type="ORF">P5673_009038</name>
</gene>
<dbReference type="Proteomes" id="UP001249851">
    <property type="component" value="Unassembled WGS sequence"/>
</dbReference>